<evidence type="ECO:0000313" key="2">
    <source>
        <dbReference type="EMBL" id="QKJ65825.1"/>
    </source>
</evidence>
<dbReference type="InterPro" id="IPR007607">
    <property type="entry name" value="BacA/B"/>
</dbReference>
<accession>A0A6M8SL05</accession>
<dbReference type="PANTHER" id="PTHR35024">
    <property type="entry name" value="HYPOTHETICAL CYTOSOLIC PROTEIN"/>
    <property type="match status" value="1"/>
</dbReference>
<evidence type="ECO:0000313" key="3">
    <source>
        <dbReference type="Proteomes" id="UP000504844"/>
    </source>
</evidence>
<dbReference type="Pfam" id="PF04519">
    <property type="entry name" value="Bactofilin"/>
    <property type="match status" value="1"/>
</dbReference>
<name>A0A6M8SL05_9NEIS</name>
<sequence length="138" mass="14878">MFNKKKGSTKIDSLIGQGTTVTGHVKFAGGLRLDGAIIGDVSMTDEKNGTLVVSDKAKIEGKVVCSHLILNGEICGPIEVSHYVELQSKSRIRGDLAYKTLEMHPGAIVDGRLIHVHNGQREEMAIDDLPRVADSKAE</sequence>
<comment type="similarity">
    <text evidence="1">Belongs to the bactofilin family.</text>
</comment>
<dbReference type="RefSeq" id="WP_173532333.1">
    <property type="nucleotide sequence ID" value="NZ_CP054143.1"/>
</dbReference>
<organism evidence="2 3">
    <name type="scientific">Deefgea piscis</name>
    <dbReference type="NCBI Taxonomy" id="2739061"/>
    <lineage>
        <taxon>Bacteria</taxon>
        <taxon>Pseudomonadati</taxon>
        <taxon>Pseudomonadota</taxon>
        <taxon>Betaproteobacteria</taxon>
        <taxon>Neisseriales</taxon>
        <taxon>Chitinibacteraceae</taxon>
        <taxon>Deefgea</taxon>
    </lineage>
</organism>
<gene>
    <name evidence="2" type="ORF">HQN60_03280</name>
</gene>
<dbReference type="EMBL" id="CP054143">
    <property type="protein sequence ID" value="QKJ65825.1"/>
    <property type="molecule type" value="Genomic_DNA"/>
</dbReference>
<proteinExistence type="inferred from homology"/>
<protein>
    <submittedName>
        <fullName evidence="2">Polymer-forming cytoskeletal protein</fullName>
    </submittedName>
</protein>
<keyword evidence="3" id="KW-1185">Reference proteome</keyword>
<dbReference type="PANTHER" id="PTHR35024:SF4">
    <property type="entry name" value="POLYMER-FORMING CYTOSKELETAL PROTEIN"/>
    <property type="match status" value="1"/>
</dbReference>
<evidence type="ECO:0000256" key="1">
    <source>
        <dbReference type="ARBA" id="ARBA00044755"/>
    </source>
</evidence>
<dbReference type="Proteomes" id="UP000504844">
    <property type="component" value="Chromosome"/>
</dbReference>
<reference evidence="2 3" key="1">
    <citation type="submission" date="2020-05" db="EMBL/GenBank/DDBJ databases">
        <title>Complete genome sequence of Deefgea sp. D17.</title>
        <authorList>
            <person name="Bae J.-W."/>
            <person name="Han J.E."/>
        </authorList>
    </citation>
    <scope>NUCLEOTIDE SEQUENCE [LARGE SCALE GENOMIC DNA]</scope>
    <source>
        <strain evidence="2 3">D17</strain>
    </source>
</reference>
<dbReference type="KEGG" id="dee:HQN60_03280"/>
<dbReference type="AlphaFoldDB" id="A0A6M8SL05"/>